<evidence type="ECO:0000313" key="1">
    <source>
        <dbReference type="EMBL" id="OCH91195.1"/>
    </source>
</evidence>
<evidence type="ECO:0000313" key="2">
    <source>
        <dbReference type="Proteomes" id="UP000250043"/>
    </source>
</evidence>
<reference evidence="1 2" key="1">
    <citation type="submission" date="2016-07" db="EMBL/GenBank/DDBJ databases">
        <title>Draft genome of the white-rot fungus Obba rivulosa 3A-2.</title>
        <authorList>
            <consortium name="DOE Joint Genome Institute"/>
            <person name="Miettinen O."/>
            <person name="Riley R."/>
            <person name="Acob R."/>
            <person name="Barry K."/>
            <person name="Cullen D."/>
            <person name="De Vries R."/>
            <person name="Hainaut M."/>
            <person name="Hatakka A."/>
            <person name="Henrissat B."/>
            <person name="Hilden K."/>
            <person name="Kuo R."/>
            <person name="Labutti K."/>
            <person name="Lipzen A."/>
            <person name="Makela M.R."/>
            <person name="Sandor L."/>
            <person name="Spatafora J.W."/>
            <person name="Grigoriev I.V."/>
            <person name="Hibbett D.S."/>
        </authorList>
    </citation>
    <scope>NUCLEOTIDE SEQUENCE [LARGE SCALE GENOMIC DNA]</scope>
    <source>
        <strain evidence="1 2">3A-2</strain>
    </source>
</reference>
<accession>A0A8E2DK82</accession>
<organism evidence="1 2">
    <name type="scientific">Obba rivulosa</name>
    <dbReference type="NCBI Taxonomy" id="1052685"/>
    <lineage>
        <taxon>Eukaryota</taxon>
        <taxon>Fungi</taxon>
        <taxon>Dikarya</taxon>
        <taxon>Basidiomycota</taxon>
        <taxon>Agaricomycotina</taxon>
        <taxon>Agaricomycetes</taxon>
        <taxon>Polyporales</taxon>
        <taxon>Gelatoporiaceae</taxon>
        <taxon>Obba</taxon>
    </lineage>
</organism>
<sequence length="102" mass="11746">MLIQGQKRRTFAAISWRTPCAQSRLVQPAEPLSLFARVAVYSRSEILELAPAPCSLLWPERPLWSHKLRLRPRSARDLGEVHDIRRTPLSRIACPQARHERA</sequence>
<dbReference type="Proteomes" id="UP000250043">
    <property type="component" value="Unassembled WGS sequence"/>
</dbReference>
<name>A0A8E2DK82_9APHY</name>
<proteinExistence type="predicted"/>
<dbReference type="EMBL" id="KV722390">
    <property type="protein sequence ID" value="OCH91195.1"/>
    <property type="molecule type" value="Genomic_DNA"/>
</dbReference>
<keyword evidence="2" id="KW-1185">Reference proteome</keyword>
<gene>
    <name evidence="1" type="ORF">OBBRIDRAFT_547745</name>
</gene>
<dbReference type="AlphaFoldDB" id="A0A8E2DK82"/>
<protein>
    <submittedName>
        <fullName evidence="1">Uncharacterized protein</fullName>
    </submittedName>
</protein>